<name>H1YDF3_9SPHI</name>
<evidence type="ECO:0000313" key="2">
    <source>
        <dbReference type="Proteomes" id="UP000002774"/>
    </source>
</evidence>
<dbReference type="Proteomes" id="UP000002774">
    <property type="component" value="Chromosome"/>
</dbReference>
<dbReference type="RefSeq" id="WP_008511701.1">
    <property type="nucleotide sequence ID" value="NZ_CM001403.1"/>
</dbReference>
<dbReference type="HOGENOM" id="CLU_2602189_0_0_10"/>
<accession>H1YDF3</accession>
<protein>
    <submittedName>
        <fullName evidence="1">Uncharacterized protein</fullName>
    </submittedName>
</protein>
<dbReference type="EMBL" id="CM001403">
    <property type="protein sequence ID" value="EHQ30162.1"/>
    <property type="molecule type" value="Genomic_DNA"/>
</dbReference>
<dbReference type="AlphaFoldDB" id="H1YDF3"/>
<dbReference type="eggNOG" id="ENOG503482T">
    <property type="taxonomic scope" value="Bacteria"/>
</dbReference>
<gene>
    <name evidence="1" type="ORF">Mucpa_6104</name>
</gene>
<keyword evidence="2" id="KW-1185">Reference proteome</keyword>
<evidence type="ECO:0000313" key="1">
    <source>
        <dbReference type="EMBL" id="EHQ30162.1"/>
    </source>
</evidence>
<proteinExistence type="predicted"/>
<organism evidence="1 2">
    <name type="scientific">Mucilaginibacter paludis DSM 18603</name>
    <dbReference type="NCBI Taxonomy" id="714943"/>
    <lineage>
        <taxon>Bacteria</taxon>
        <taxon>Pseudomonadati</taxon>
        <taxon>Bacteroidota</taxon>
        <taxon>Sphingobacteriia</taxon>
        <taxon>Sphingobacteriales</taxon>
        <taxon>Sphingobacteriaceae</taxon>
        <taxon>Mucilaginibacter</taxon>
    </lineage>
</organism>
<dbReference type="OrthoDB" id="769706at2"/>
<sequence length="79" mass="9184">MESTSIVDRLLKNMGNMHELGRQRAFELGNPFYAKFTEDGDYYRKELPTGEKFLVTVEILTDENDMPVKVKDTIIKKLN</sequence>
<reference evidence="1" key="1">
    <citation type="submission" date="2011-09" db="EMBL/GenBank/DDBJ databases">
        <title>The permanent draft genome of Mucilaginibacter paludis DSM 18603.</title>
        <authorList>
            <consortium name="US DOE Joint Genome Institute (JGI-PGF)"/>
            <person name="Lucas S."/>
            <person name="Han J."/>
            <person name="Lapidus A."/>
            <person name="Bruce D."/>
            <person name="Goodwin L."/>
            <person name="Pitluck S."/>
            <person name="Peters L."/>
            <person name="Kyrpides N."/>
            <person name="Mavromatis K."/>
            <person name="Ivanova N."/>
            <person name="Mikhailova N."/>
            <person name="Held B."/>
            <person name="Detter J.C."/>
            <person name="Tapia R."/>
            <person name="Han C."/>
            <person name="Land M."/>
            <person name="Hauser L."/>
            <person name="Markowitz V."/>
            <person name="Cheng J.-F."/>
            <person name="Hugenholtz P."/>
            <person name="Woyke T."/>
            <person name="Wu D."/>
            <person name="Tindall B."/>
            <person name="Brambilla E."/>
            <person name="Klenk H.-P."/>
            <person name="Eisen J.A."/>
        </authorList>
    </citation>
    <scope>NUCLEOTIDE SEQUENCE [LARGE SCALE GENOMIC DNA]</scope>
    <source>
        <strain evidence="1">DSM 18603</strain>
    </source>
</reference>